<dbReference type="InterPro" id="IPR027417">
    <property type="entry name" value="P-loop_NTPase"/>
</dbReference>
<comment type="subcellular location">
    <subcellularLocation>
        <location evidence="1">Endoplasmic reticulum membrane</location>
        <topology evidence="1">Single-pass membrane protein</topology>
    </subcellularLocation>
</comment>
<name>A0A1B0D5W5_PHLPP</name>
<dbReference type="GO" id="GO:0005525">
    <property type="term" value="F:GTP binding"/>
    <property type="evidence" value="ECO:0007669"/>
    <property type="project" value="UniProtKB-KW"/>
</dbReference>
<dbReference type="RefSeq" id="XP_055703314.1">
    <property type="nucleotide sequence ID" value="XM_055847339.1"/>
</dbReference>
<dbReference type="EnsemblMetazoa" id="PPAI002872-RA">
    <property type="protein sequence ID" value="PPAI002872-PA"/>
    <property type="gene ID" value="PPAI002872"/>
</dbReference>
<dbReference type="PANTHER" id="PTHR46693">
    <property type="entry name" value="ADP-RIBOSYLATION FACTOR-LIKE PROTEIN 15"/>
    <property type="match status" value="1"/>
</dbReference>
<organism evidence="11 12">
    <name type="scientific">Phlebotomus papatasi</name>
    <name type="common">Sandfly</name>
    <dbReference type="NCBI Taxonomy" id="29031"/>
    <lineage>
        <taxon>Eukaryota</taxon>
        <taxon>Metazoa</taxon>
        <taxon>Ecdysozoa</taxon>
        <taxon>Arthropoda</taxon>
        <taxon>Hexapoda</taxon>
        <taxon>Insecta</taxon>
        <taxon>Pterygota</taxon>
        <taxon>Neoptera</taxon>
        <taxon>Endopterygota</taxon>
        <taxon>Diptera</taxon>
        <taxon>Nematocera</taxon>
        <taxon>Psychodoidea</taxon>
        <taxon>Psychodidae</taxon>
        <taxon>Phlebotomus</taxon>
        <taxon>Phlebotomus</taxon>
    </lineage>
</organism>
<dbReference type="SUPFAM" id="SSF52540">
    <property type="entry name" value="P-loop containing nucleoside triphosphate hydrolases"/>
    <property type="match status" value="1"/>
</dbReference>
<evidence type="ECO:0000256" key="3">
    <source>
        <dbReference type="ARBA" id="ARBA00020256"/>
    </source>
</evidence>
<dbReference type="EMBL" id="AJVK01000417">
    <property type="status" value="NOT_ANNOTATED_CDS"/>
    <property type="molecule type" value="Genomic_DNA"/>
</dbReference>
<dbReference type="GO" id="GO:0005789">
    <property type="term" value="C:endoplasmic reticulum membrane"/>
    <property type="evidence" value="ECO:0007669"/>
    <property type="project" value="UniProtKB-SubCell"/>
</dbReference>
<keyword evidence="8" id="KW-0342">GTP-binding</keyword>
<comment type="similarity">
    <text evidence="2">Belongs to the SRP receptor beta subunit family.</text>
</comment>
<dbReference type="VEuPathDB" id="VectorBase:PPAI002872"/>
<keyword evidence="4" id="KW-0812">Transmembrane</keyword>
<evidence type="ECO:0000256" key="10">
    <source>
        <dbReference type="ARBA" id="ARBA00023170"/>
    </source>
</evidence>
<keyword evidence="10" id="KW-0675">Receptor</keyword>
<evidence type="ECO:0000256" key="5">
    <source>
        <dbReference type="ARBA" id="ARBA00022741"/>
    </source>
</evidence>
<keyword evidence="6" id="KW-0256">Endoplasmic reticulum</keyword>
<dbReference type="InterPro" id="IPR042292">
    <property type="entry name" value="ARL15"/>
</dbReference>
<sequence>MDKASHTSRPREEPKFQAPDTTTLIISLIAVFVTIVLLYVYKKKKTSRTDVLLMGLCEAGKTSVFTRLIFNEDRETFTSIKENSAGYSSKNGYVRIVDIPGHERLRGKFFDDFKHHARGIVFILDSVSLQKNIRDVADFMYTILLDPAIASLPFLILCNKQDETMAKAASVIKSLLEKELNVVRSTRKNQLESVDSSSKANSFLGKHGKDFEFIQISQYVDVLECSVKNKDIASLTDWLDRIV</sequence>
<keyword evidence="12" id="KW-1185">Reference proteome</keyword>
<dbReference type="Gene3D" id="3.40.50.300">
    <property type="entry name" value="P-loop containing nucleotide triphosphate hydrolases"/>
    <property type="match status" value="1"/>
</dbReference>
<dbReference type="VEuPathDB" id="VectorBase:PPAPM1_000370"/>
<reference evidence="11" key="1">
    <citation type="submission" date="2022-08" db="UniProtKB">
        <authorList>
            <consortium name="EnsemblMetazoa"/>
        </authorList>
    </citation>
    <scope>IDENTIFICATION</scope>
    <source>
        <strain evidence="11">Israel</strain>
    </source>
</reference>
<protein>
    <recommendedName>
        <fullName evidence="3">Signal recognition particle receptor subunit beta</fullName>
    </recommendedName>
</protein>
<dbReference type="Proteomes" id="UP000092462">
    <property type="component" value="Unassembled WGS sequence"/>
</dbReference>
<dbReference type="InterPro" id="IPR019009">
    <property type="entry name" value="SRP_receptor_beta_su"/>
</dbReference>
<keyword evidence="9" id="KW-0472">Membrane</keyword>
<dbReference type="AlphaFoldDB" id="A0A1B0D5W5"/>
<dbReference type="CTD" id="47283"/>
<evidence type="ECO:0000256" key="7">
    <source>
        <dbReference type="ARBA" id="ARBA00022989"/>
    </source>
</evidence>
<proteinExistence type="inferred from homology"/>
<evidence type="ECO:0000313" key="11">
    <source>
        <dbReference type="EnsemblMetazoa" id="PPAI002872-PA"/>
    </source>
</evidence>
<evidence type="ECO:0000256" key="6">
    <source>
        <dbReference type="ARBA" id="ARBA00022824"/>
    </source>
</evidence>
<evidence type="ECO:0000256" key="2">
    <source>
        <dbReference type="ARBA" id="ARBA00005619"/>
    </source>
</evidence>
<dbReference type="Pfam" id="PF09439">
    <property type="entry name" value="SRPRB"/>
    <property type="match status" value="1"/>
</dbReference>
<dbReference type="CDD" id="cd04105">
    <property type="entry name" value="SR_beta"/>
    <property type="match status" value="1"/>
</dbReference>
<accession>A0A1B0D5W5</accession>
<evidence type="ECO:0000256" key="8">
    <source>
        <dbReference type="ARBA" id="ARBA00023134"/>
    </source>
</evidence>
<evidence type="ECO:0000256" key="1">
    <source>
        <dbReference type="ARBA" id="ARBA00004389"/>
    </source>
</evidence>
<keyword evidence="7" id="KW-1133">Transmembrane helix</keyword>
<evidence type="ECO:0000256" key="9">
    <source>
        <dbReference type="ARBA" id="ARBA00023136"/>
    </source>
</evidence>
<dbReference type="GeneID" id="129801904"/>
<dbReference type="OrthoDB" id="41266at2759"/>
<evidence type="ECO:0000313" key="12">
    <source>
        <dbReference type="Proteomes" id="UP000092462"/>
    </source>
</evidence>
<dbReference type="KEGG" id="ppap:129801904"/>
<evidence type="ECO:0000256" key="4">
    <source>
        <dbReference type="ARBA" id="ARBA00022692"/>
    </source>
</evidence>
<keyword evidence="5" id="KW-0547">Nucleotide-binding</keyword>
<dbReference type="PANTHER" id="PTHR46693:SF1">
    <property type="entry name" value="ADP-RIBOSYLATION FACTOR-LIKE PROTEIN 15"/>
    <property type="match status" value="1"/>
</dbReference>